<dbReference type="STRING" id="1392250.A0A2I2GFQ7"/>
<proteinExistence type="inferred from homology"/>
<dbReference type="EMBL" id="MSFO01000002">
    <property type="protein sequence ID" value="PLB51691.1"/>
    <property type="molecule type" value="Genomic_DNA"/>
</dbReference>
<gene>
    <name evidence="3" type="ORF">P170DRAFT_433563</name>
</gene>
<comment type="similarity">
    <text evidence="1">Belongs to the trichodiene synthase family.</text>
</comment>
<accession>A0A2I2GFQ7</accession>
<dbReference type="InterPro" id="IPR008949">
    <property type="entry name" value="Isoprenoid_synthase_dom_sf"/>
</dbReference>
<dbReference type="SUPFAM" id="SSF48576">
    <property type="entry name" value="Terpenoid synthases"/>
    <property type="match status" value="1"/>
</dbReference>
<name>A0A2I2GFQ7_9EURO</name>
<dbReference type="GeneID" id="36556221"/>
<keyword evidence="4" id="KW-1185">Reference proteome</keyword>
<dbReference type="AlphaFoldDB" id="A0A2I2GFQ7"/>
<dbReference type="InterPro" id="IPR024652">
    <property type="entry name" value="Trichodiene_synth"/>
</dbReference>
<comment type="caution">
    <text evidence="3">The sequence shown here is derived from an EMBL/GenBank/DDBJ whole genome shotgun (WGS) entry which is preliminary data.</text>
</comment>
<dbReference type="VEuPathDB" id="FungiDB:P170DRAFT_433563"/>
<dbReference type="Proteomes" id="UP000234275">
    <property type="component" value="Unassembled WGS sequence"/>
</dbReference>
<sequence>MVPLPSLSPEEYAEHLSAFLDEIQFSMPQPNPDLSIDKMVISHFEAQPWDPVLINKATRKAARSAEMMRMVYPYVDSEINIAYGIFCTYMFVIDDSDEALDAELASFEGTLFEEKSQQSPFLQSLFAFLNDLGSHFGPFSRTMIFKSMIEFITGRLIETRYKEMQPPSAAVKFPYYLRQKTGVAEPFAHFMFPEKMYPENECLALYILILPDLCDIISFVNDIFSFYKESILSSEVNYLSNVAMVQGIHVSESLKRTSKEAAESLKNIRAVLADHPVMLDTTIQAVWGWIASHISQARYRLFELDLHVPSVDGRILDTQKNRAAVAH</sequence>
<protein>
    <submittedName>
        <fullName evidence="3">Terpenoid synthase</fullName>
    </submittedName>
</protein>
<evidence type="ECO:0000313" key="4">
    <source>
        <dbReference type="Proteomes" id="UP000234275"/>
    </source>
</evidence>
<reference evidence="3 4" key="1">
    <citation type="submission" date="2016-12" db="EMBL/GenBank/DDBJ databases">
        <title>The genomes of Aspergillus section Nigri reveals drivers in fungal speciation.</title>
        <authorList>
            <consortium name="DOE Joint Genome Institute"/>
            <person name="Vesth T.C."/>
            <person name="Nybo J."/>
            <person name="Theobald S."/>
            <person name="Brandl J."/>
            <person name="Frisvad J.C."/>
            <person name="Nielsen K.F."/>
            <person name="Lyhne E.K."/>
            <person name="Kogle M.E."/>
            <person name="Kuo A."/>
            <person name="Riley R."/>
            <person name="Clum A."/>
            <person name="Nolan M."/>
            <person name="Lipzen A."/>
            <person name="Salamov A."/>
            <person name="Henrissat B."/>
            <person name="Wiebenga A."/>
            <person name="De Vries R.P."/>
            <person name="Grigoriev I.V."/>
            <person name="Mortensen U.H."/>
            <person name="Andersen M.R."/>
            <person name="Baker S.E."/>
        </authorList>
    </citation>
    <scope>NUCLEOTIDE SEQUENCE [LARGE SCALE GENOMIC DNA]</scope>
    <source>
        <strain evidence="3 4">IBT 23096</strain>
    </source>
</reference>
<keyword evidence="2" id="KW-0456">Lyase</keyword>
<dbReference type="GO" id="GO:0016838">
    <property type="term" value="F:carbon-oxygen lyase activity, acting on phosphates"/>
    <property type="evidence" value="ECO:0007669"/>
    <property type="project" value="InterPro"/>
</dbReference>
<dbReference type="SFLD" id="SFLDG01021">
    <property type="entry name" value="Trichodiene_Synthase_Like"/>
    <property type="match status" value="1"/>
</dbReference>
<dbReference type="OrthoDB" id="2998174at2759"/>
<evidence type="ECO:0000313" key="3">
    <source>
        <dbReference type="EMBL" id="PLB51691.1"/>
    </source>
</evidence>
<dbReference type="RefSeq" id="XP_024706993.1">
    <property type="nucleotide sequence ID" value="XM_024848522.1"/>
</dbReference>
<evidence type="ECO:0000256" key="1">
    <source>
        <dbReference type="ARBA" id="ARBA00007946"/>
    </source>
</evidence>
<evidence type="ECO:0000256" key="2">
    <source>
        <dbReference type="ARBA" id="ARBA00023239"/>
    </source>
</evidence>
<dbReference type="Pfam" id="PF06330">
    <property type="entry name" value="TRI5"/>
    <property type="match status" value="1"/>
</dbReference>
<dbReference type="Gene3D" id="1.10.600.10">
    <property type="entry name" value="Farnesyl Diphosphate Synthase"/>
    <property type="match status" value="1"/>
</dbReference>
<organism evidence="3 4">
    <name type="scientific">Aspergillus steynii IBT 23096</name>
    <dbReference type="NCBI Taxonomy" id="1392250"/>
    <lineage>
        <taxon>Eukaryota</taxon>
        <taxon>Fungi</taxon>
        <taxon>Dikarya</taxon>
        <taxon>Ascomycota</taxon>
        <taxon>Pezizomycotina</taxon>
        <taxon>Eurotiomycetes</taxon>
        <taxon>Eurotiomycetidae</taxon>
        <taxon>Eurotiales</taxon>
        <taxon>Aspergillaceae</taxon>
        <taxon>Aspergillus</taxon>
        <taxon>Aspergillus subgen. Circumdati</taxon>
    </lineage>
</organism>
<dbReference type="SFLD" id="SFLDS00005">
    <property type="entry name" value="Isoprenoid_Synthase_Type_I"/>
    <property type="match status" value="1"/>
</dbReference>